<sequence>MSTNRRSLSIAESEPPTPVSVSGAKSAFEKASKVPSRDVWVYVYENNEMRKMPMEVLLHKVGGKSPPEVAIPRKPGRLPIRLQGTEDGPETFVASVNISTELRLSRWLGHHKILYVAGALPS</sequence>
<organism evidence="1 2">
    <name type="scientific">Zalaria obscura</name>
    <dbReference type="NCBI Taxonomy" id="2024903"/>
    <lineage>
        <taxon>Eukaryota</taxon>
        <taxon>Fungi</taxon>
        <taxon>Dikarya</taxon>
        <taxon>Ascomycota</taxon>
        <taxon>Pezizomycotina</taxon>
        <taxon>Dothideomycetes</taxon>
        <taxon>Dothideomycetidae</taxon>
        <taxon>Dothideales</taxon>
        <taxon>Zalariaceae</taxon>
        <taxon>Zalaria</taxon>
    </lineage>
</organism>
<dbReference type="Proteomes" id="UP001320706">
    <property type="component" value="Unassembled WGS sequence"/>
</dbReference>
<keyword evidence="2" id="KW-1185">Reference proteome</keyword>
<comment type="caution">
    <text evidence="1">The sequence shown here is derived from an EMBL/GenBank/DDBJ whole genome shotgun (WGS) entry which is preliminary data.</text>
</comment>
<evidence type="ECO:0000313" key="2">
    <source>
        <dbReference type="Proteomes" id="UP001320706"/>
    </source>
</evidence>
<dbReference type="EMBL" id="JAMKPW020000011">
    <property type="protein sequence ID" value="KAK8213487.1"/>
    <property type="molecule type" value="Genomic_DNA"/>
</dbReference>
<evidence type="ECO:0000313" key="1">
    <source>
        <dbReference type="EMBL" id="KAK8213487.1"/>
    </source>
</evidence>
<protein>
    <submittedName>
        <fullName evidence="1">Uncharacterized protein</fullName>
    </submittedName>
</protein>
<name>A0ACC3SHS9_9PEZI</name>
<accession>A0ACC3SHS9</accession>
<gene>
    <name evidence="1" type="ORF">M8818_002789</name>
</gene>
<reference evidence="1" key="1">
    <citation type="submission" date="2024-02" db="EMBL/GenBank/DDBJ databases">
        <title>Metagenome Assembled Genome of Zalaria obscura JY119.</title>
        <authorList>
            <person name="Vighnesh L."/>
            <person name="Jagadeeshwari U."/>
            <person name="Venkata Ramana C."/>
            <person name="Sasikala C."/>
        </authorList>
    </citation>
    <scope>NUCLEOTIDE SEQUENCE</scope>
    <source>
        <strain evidence="1">JY119</strain>
    </source>
</reference>
<proteinExistence type="predicted"/>